<proteinExistence type="predicted"/>
<name>A0AAD8ERW8_DIPPU</name>
<organism evidence="1 2">
    <name type="scientific">Diploptera punctata</name>
    <name type="common">Pacific beetle cockroach</name>
    <dbReference type="NCBI Taxonomy" id="6984"/>
    <lineage>
        <taxon>Eukaryota</taxon>
        <taxon>Metazoa</taxon>
        <taxon>Ecdysozoa</taxon>
        <taxon>Arthropoda</taxon>
        <taxon>Hexapoda</taxon>
        <taxon>Insecta</taxon>
        <taxon>Pterygota</taxon>
        <taxon>Neoptera</taxon>
        <taxon>Polyneoptera</taxon>
        <taxon>Dictyoptera</taxon>
        <taxon>Blattodea</taxon>
        <taxon>Blaberoidea</taxon>
        <taxon>Blaberidae</taxon>
        <taxon>Diplopterinae</taxon>
        <taxon>Diploptera</taxon>
    </lineage>
</organism>
<evidence type="ECO:0000313" key="1">
    <source>
        <dbReference type="EMBL" id="KAJ9600478.1"/>
    </source>
</evidence>
<reference evidence="1" key="1">
    <citation type="journal article" date="2023" name="IScience">
        <title>Live-bearing cockroach genome reveals convergent evolutionary mechanisms linked to viviparity in insects and beyond.</title>
        <authorList>
            <person name="Fouks B."/>
            <person name="Harrison M.C."/>
            <person name="Mikhailova A.A."/>
            <person name="Marchal E."/>
            <person name="English S."/>
            <person name="Carruthers M."/>
            <person name="Jennings E.C."/>
            <person name="Chiamaka E.L."/>
            <person name="Frigard R.A."/>
            <person name="Pippel M."/>
            <person name="Attardo G.M."/>
            <person name="Benoit J.B."/>
            <person name="Bornberg-Bauer E."/>
            <person name="Tobe S.S."/>
        </authorList>
    </citation>
    <scope>NUCLEOTIDE SEQUENCE</scope>
    <source>
        <strain evidence="1">Stay&amp;Tobe</strain>
    </source>
</reference>
<gene>
    <name evidence="1" type="ORF">L9F63_009248</name>
</gene>
<accession>A0AAD8ERW8</accession>
<protein>
    <submittedName>
        <fullName evidence="1">Uncharacterized protein</fullName>
    </submittedName>
</protein>
<evidence type="ECO:0000313" key="2">
    <source>
        <dbReference type="Proteomes" id="UP001233999"/>
    </source>
</evidence>
<comment type="caution">
    <text evidence="1">The sequence shown here is derived from an EMBL/GenBank/DDBJ whole genome shotgun (WGS) entry which is preliminary data.</text>
</comment>
<dbReference type="EMBL" id="JASPKZ010000419">
    <property type="protein sequence ID" value="KAJ9600478.1"/>
    <property type="molecule type" value="Genomic_DNA"/>
</dbReference>
<feature type="non-terminal residue" evidence="1">
    <location>
        <position position="1"/>
    </location>
</feature>
<dbReference type="AlphaFoldDB" id="A0AAD8ERW8"/>
<reference evidence="1" key="2">
    <citation type="submission" date="2023-05" db="EMBL/GenBank/DDBJ databases">
        <authorList>
            <person name="Fouks B."/>
        </authorList>
    </citation>
    <scope>NUCLEOTIDE SEQUENCE</scope>
    <source>
        <strain evidence="1">Stay&amp;Tobe</strain>
        <tissue evidence="1">Testes</tissue>
    </source>
</reference>
<sequence>HSEITMNCQFASKHDHHLPGNELGQQDMKTEMKLEVDDEVGSIDTDSLTFPAVSPLTSEEIILEDIKMEIKSEIDGEIGNDCGTFPCIEPLTSEETHLEEIKLEVDDEIGSAATECGMFPAVNPLASHETQLEDTLHDVKKETDNVDVKHETYITYNLVPVVKGVLKVEQSKENLMTLLEKPQVNTITSVPHVHNIISAKNTSNQHPGIEDKDVDI</sequence>
<dbReference type="Proteomes" id="UP001233999">
    <property type="component" value="Unassembled WGS sequence"/>
</dbReference>
<keyword evidence="2" id="KW-1185">Reference proteome</keyword>